<comment type="caution">
    <text evidence="2">The sequence shown here is derived from an EMBL/GenBank/DDBJ whole genome shotgun (WGS) entry which is preliminary data.</text>
</comment>
<gene>
    <name evidence="2" type="ORF">BJ322DRAFT_436637</name>
</gene>
<organism evidence="2 3">
    <name type="scientific">Thelephora terrestris</name>
    <dbReference type="NCBI Taxonomy" id="56493"/>
    <lineage>
        <taxon>Eukaryota</taxon>
        <taxon>Fungi</taxon>
        <taxon>Dikarya</taxon>
        <taxon>Basidiomycota</taxon>
        <taxon>Agaricomycotina</taxon>
        <taxon>Agaricomycetes</taxon>
        <taxon>Thelephorales</taxon>
        <taxon>Thelephoraceae</taxon>
        <taxon>Thelephora</taxon>
    </lineage>
</organism>
<reference evidence="2" key="1">
    <citation type="journal article" date="2020" name="Nat. Commun.">
        <title>Large-scale genome sequencing of mycorrhizal fungi provides insights into the early evolution of symbiotic traits.</title>
        <authorList>
            <person name="Miyauchi S."/>
            <person name="Kiss E."/>
            <person name="Kuo A."/>
            <person name="Drula E."/>
            <person name="Kohler A."/>
            <person name="Sanchez-Garcia M."/>
            <person name="Morin E."/>
            <person name="Andreopoulos B."/>
            <person name="Barry K.W."/>
            <person name="Bonito G."/>
            <person name="Buee M."/>
            <person name="Carver A."/>
            <person name="Chen C."/>
            <person name="Cichocki N."/>
            <person name="Clum A."/>
            <person name="Culley D."/>
            <person name="Crous P.W."/>
            <person name="Fauchery L."/>
            <person name="Girlanda M."/>
            <person name="Hayes R.D."/>
            <person name="Keri Z."/>
            <person name="LaButti K."/>
            <person name="Lipzen A."/>
            <person name="Lombard V."/>
            <person name="Magnuson J."/>
            <person name="Maillard F."/>
            <person name="Murat C."/>
            <person name="Nolan M."/>
            <person name="Ohm R.A."/>
            <person name="Pangilinan J."/>
            <person name="Pereira M.F."/>
            <person name="Perotto S."/>
            <person name="Peter M."/>
            <person name="Pfister S."/>
            <person name="Riley R."/>
            <person name="Sitrit Y."/>
            <person name="Stielow J.B."/>
            <person name="Szollosi G."/>
            <person name="Zifcakova L."/>
            <person name="Stursova M."/>
            <person name="Spatafora J.W."/>
            <person name="Tedersoo L."/>
            <person name="Vaario L.M."/>
            <person name="Yamada A."/>
            <person name="Yan M."/>
            <person name="Wang P."/>
            <person name="Xu J."/>
            <person name="Bruns T."/>
            <person name="Baldrian P."/>
            <person name="Vilgalys R."/>
            <person name="Dunand C."/>
            <person name="Henrissat B."/>
            <person name="Grigoriev I.V."/>
            <person name="Hibbett D."/>
            <person name="Nagy L.G."/>
            <person name="Martin F.M."/>
        </authorList>
    </citation>
    <scope>NUCLEOTIDE SEQUENCE</scope>
    <source>
        <strain evidence="2">UH-Tt-Lm1</strain>
    </source>
</reference>
<feature type="transmembrane region" description="Helical" evidence="1">
    <location>
        <begin position="72"/>
        <end position="92"/>
    </location>
</feature>
<reference evidence="2" key="2">
    <citation type="submission" date="2020-11" db="EMBL/GenBank/DDBJ databases">
        <authorList>
            <consortium name="DOE Joint Genome Institute"/>
            <person name="Kuo A."/>
            <person name="Miyauchi S."/>
            <person name="Kiss E."/>
            <person name="Drula E."/>
            <person name="Kohler A."/>
            <person name="Sanchez-Garcia M."/>
            <person name="Andreopoulos B."/>
            <person name="Barry K.W."/>
            <person name="Bonito G."/>
            <person name="Buee M."/>
            <person name="Carver A."/>
            <person name="Chen C."/>
            <person name="Cichocki N."/>
            <person name="Clum A."/>
            <person name="Culley D."/>
            <person name="Crous P.W."/>
            <person name="Fauchery L."/>
            <person name="Girlanda M."/>
            <person name="Hayes R."/>
            <person name="Keri Z."/>
            <person name="Labutti K."/>
            <person name="Lipzen A."/>
            <person name="Lombard V."/>
            <person name="Magnuson J."/>
            <person name="Maillard F."/>
            <person name="Morin E."/>
            <person name="Murat C."/>
            <person name="Nolan M."/>
            <person name="Ohm R."/>
            <person name="Pangilinan J."/>
            <person name="Pereira M."/>
            <person name="Perotto S."/>
            <person name="Peter M."/>
            <person name="Riley R."/>
            <person name="Sitrit Y."/>
            <person name="Stielow B."/>
            <person name="Szollosi G."/>
            <person name="Zifcakova L."/>
            <person name="Stursova M."/>
            <person name="Spatafora J.W."/>
            <person name="Tedersoo L."/>
            <person name="Vaario L.-M."/>
            <person name="Yamada A."/>
            <person name="Yan M."/>
            <person name="Wang P."/>
            <person name="Xu J."/>
            <person name="Bruns T."/>
            <person name="Baldrian P."/>
            <person name="Vilgalys R."/>
            <person name="Henrissat B."/>
            <person name="Grigoriev I.V."/>
            <person name="Hibbett D."/>
            <person name="Nagy L.G."/>
            <person name="Martin F.M."/>
        </authorList>
    </citation>
    <scope>NUCLEOTIDE SEQUENCE</scope>
    <source>
        <strain evidence="2">UH-Tt-Lm1</strain>
    </source>
</reference>
<keyword evidence="1" id="KW-0472">Membrane</keyword>
<proteinExistence type="predicted"/>
<protein>
    <submittedName>
        <fullName evidence="2">Uncharacterized protein</fullName>
    </submittedName>
</protein>
<accession>A0A9P6HQ04</accession>
<evidence type="ECO:0000313" key="2">
    <source>
        <dbReference type="EMBL" id="KAF9791221.1"/>
    </source>
</evidence>
<dbReference type="Proteomes" id="UP000736335">
    <property type="component" value="Unassembled WGS sequence"/>
</dbReference>
<name>A0A9P6HQ04_9AGAM</name>
<sequence length="283" mass="31939">MVYTSRSLHLRRKRYGCGMNSRRARVVLRNVSSRKIYASIIGKILFEVATNLHRDYGGRSGRTPAYFLWRRVLYLFIFVLSFIAAATTFAVVVLKVSQTRSKSLLSGGTQAIVLAIFSTPSSTNVFATVVLIFRAFYDARAEDQSDPQACLETHRILIMNVIEACVLYPAIVFNFIEARVHLDPQQNTLDIVYDGIPRSPISYNTCLTICQSRWSFSPLDGSRFGSAAPRQNAPENGSLPFDPSVIIMLAQEEQTARNPGKTPVPHLIRSETTMTWKRLLRIW</sequence>
<dbReference type="EMBL" id="WIUZ02000002">
    <property type="protein sequence ID" value="KAF9791221.1"/>
    <property type="molecule type" value="Genomic_DNA"/>
</dbReference>
<keyword evidence="1" id="KW-0812">Transmembrane</keyword>
<feature type="transmembrane region" description="Helical" evidence="1">
    <location>
        <begin position="112"/>
        <end position="137"/>
    </location>
</feature>
<dbReference type="AlphaFoldDB" id="A0A9P6HQ04"/>
<keyword evidence="1" id="KW-1133">Transmembrane helix</keyword>
<keyword evidence="3" id="KW-1185">Reference proteome</keyword>
<evidence type="ECO:0000313" key="3">
    <source>
        <dbReference type="Proteomes" id="UP000736335"/>
    </source>
</evidence>
<evidence type="ECO:0000256" key="1">
    <source>
        <dbReference type="SAM" id="Phobius"/>
    </source>
</evidence>